<dbReference type="GO" id="GO:0006529">
    <property type="term" value="P:asparagine biosynthetic process"/>
    <property type="evidence" value="ECO:0007669"/>
    <property type="project" value="InterPro"/>
</dbReference>
<evidence type="ECO:0000313" key="7">
    <source>
        <dbReference type="EMBL" id="MBM3316927.1"/>
    </source>
</evidence>
<gene>
    <name evidence="7" type="ORF">FJY75_03650</name>
</gene>
<feature type="region of interest" description="Disordered" evidence="5">
    <location>
        <begin position="554"/>
        <end position="584"/>
    </location>
</feature>
<dbReference type="Gene3D" id="3.40.50.620">
    <property type="entry name" value="HUPs"/>
    <property type="match status" value="1"/>
</dbReference>
<dbReference type="InterPro" id="IPR051786">
    <property type="entry name" value="ASN_synthetase/amidase"/>
</dbReference>
<reference evidence="7" key="1">
    <citation type="submission" date="2019-03" db="EMBL/GenBank/DDBJ databases">
        <title>Lake Tanganyika Metagenome-Assembled Genomes (MAGs).</title>
        <authorList>
            <person name="Tran P."/>
        </authorList>
    </citation>
    <scope>NUCLEOTIDE SEQUENCE</scope>
    <source>
        <strain evidence="7">M_DeepCast_400m_m2_100</strain>
    </source>
</reference>
<protein>
    <recommendedName>
        <fullName evidence="3">asparagine synthase (glutamine-hydrolyzing)</fullName>
        <ecNumber evidence="3">6.3.5.4</ecNumber>
    </recommendedName>
</protein>
<evidence type="ECO:0000256" key="2">
    <source>
        <dbReference type="ARBA" id="ARBA00005752"/>
    </source>
</evidence>
<dbReference type="EC" id="6.3.5.4" evidence="3"/>
<dbReference type="Proteomes" id="UP000748308">
    <property type="component" value="Unassembled WGS sequence"/>
</dbReference>
<dbReference type="PIRSF" id="PIRSF001589">
    <property type="entry name" value="Asn_synthetase_glu-h"/>
    <property type="match status" value="1"/>
</dbReference>
<dbReference type="GO" id="GO:0004066">
    <property type="term" value="F:asparagine synthase (glutamine-hydrolyzing) activity"/>
    <property type="evidence" value="ECO:0007669"/>
    <property type="project" value="UniProtKB-EC"/>
</dbReference>
<comment type="pathway">
    <text evidence="1">Amino-acid biosynthesis; L-asparagine biosynthesis; L-asparagine from L-aspartate (L-Gln route): step 1/1.</text>
</comment>
<dbReference type="InterPro" id="IPR014729">
    <property type="entry name" value="Rossmann-like_a/b/a_fold"/>
</dbReference>
<accession>A0A937X9X7</accession>
<proteinExistence type="inferred from homology"/>
<feature type="domain" description="Asparagine synthetase" evidence="6">
    <location>
        <begin position="175"/>
        <end position="547"/>
    </location>
</feature>
<dbReference type="Pfam" id="PF00733">
    <property type="entry name" value="Asn_synthase"/>
    <property type="match status" value="1"/>
</dbReference>
<dbReference type="PANTHER" id="PTHR43284:SF1">
    <property type="entry name" value="ASPARAGINE SYNTHETASE"/>
    <property type="match status" value="1"/>
</dbReference>
<evidence type="ECO:0000259" key="6">
    <source>
        <dbReference type="Pfam" id="PF00733"/>
    </source>
</evidence>
<organism evidence="7 8">
    <name type="scientific">Eiseniibacteriota bacterium</name>
    <dbReference type="NCBI Taxonomy" id="2212470"/>
    <lineage>
        <taxon>Bacteria</taxon>
        <taxon>Candidatus Eiseniibacteriota</taxon>
    </lineage>
</organism>
<sequence>METLYDRPIAGRRVRVLASPAGSGAAAARAETGRWTLRLGRCAAPPAEAEEDAEPTLVIDEAREQARFFVPFSATGQLFQARRGEALCFATDPRLLARPGATLDPRAILCLLEFGALTPPLSLWREVRRLAPGRWTIVSLADLAQETRLVDPWSPAPEPDLARLDADSWEALVAARLDAALRESCPAGRPAILFSGGVDSGLLAARAAAFGWGDTLLANYSRGPDDPEAALAAAMAARLGLRCVALADDPADWAEPIRGLAAHYPQPLGDYSMIPTLLLHRRVEELAGSGAVVWDGSGADGVFGDFLKLARWRRLYRWPAAARRLAGWAYRAGSFWGADRALARRLAAARISGETPFLLASMIAEHPLRGIAYDADPRDLRALHEAFAGAVAEIATLPEPEAPSRILDLRHIVCDFTAQKDAPLGLGRPVDIAYPFLAPSVVRLGVRAAGLRREPGESKAVLKRLLARAVPPEMVYRPKSGFMPPIHEAFRAGPVREALAEAIAPGSPLAPWLRRRPMEVLLRAAGRRRLAHRTYNFLWMVLCAAHWIRRFDDAGGEAEPAGGPRRAGAPPAGPAGAAPGRRDG</sequence>
<dbReference type="EMBL" id="VGIY01000057">
    <property type="protein sequence ID" value="MBM3316927.1"/>
    <property type="molecule type" value="Genomic_DNA"/>
</dbReference>
<feature type="compositionally biased region" description="Low complexity" evidence="5">
    <location>
        <begin position="557"/>
        <end position="584"/>
    </location>
</feature>
<dbReference type="PANTHER" id="PTHR43284">
    <property type="entry name" value="ASPARAGINE SYNTHETASE (GLUTAMINE-HYDROLYZING)"/>
    <property type="match status" value="1"/>
</dbReference>
<name>A0A937X9X7_UNCEI</name>
<comment type="catalytic activity">
    <reaction evidence="4">
        <text>L-aspartate + L-glutamine + ATP + H2O = L-asparagine + L-glutamate + AMP + diphosphate + H(+)</text>
        <dbReference type="Rhea" id="RHEA:12228"/>
        <dbReference type="ChEBI" id="CHEBI:15377"/>
        <dbReference type="ChEBI" id="CHEBI:15378"/>
        <dbReference type="ChEBI" id="CHEBI:29985"/>
        <dbReference type="ChEBI" id="CHEBI:29991"/>
        <dbReference type="ChEBI" id="CHEBI:30616"/>
        <dbReference type="ChEBI" id="CHEBI:33019"/>
        <dbReference type="ChEBI" id="CHEBI:58048"/>
        <dbReference type="ChEBI" id="CHEBI:58359"/>
        <dbReference type="ChEBI" id="CHEBI:456215"/>
        <dbReference type="EC" id="6.3.5.4"/>
    </reaction>
</comment>
<evidence type="ECO:0000256" key="5">
    <source>
        <dbReference type="SAM" id="MobiDB-lite"/>
    </source>
</evidence>
<evidence type="ECO:0000256" key="4">
    <source>
        <dbReference type="ARBA" id="ARBA00048741"/>
    </source>
</evidence>
<dbReference type="AlphaFoldDB" id="A0A937X9X7"/>
<evidence type="ECO:0000256" key="3">
    <source>
        <dbReference type="ARBA" id="ARBA00012737"/>
    </source>
</evidence>
<evidence type="ECO:0000313" key="8">
    <source>
        <dbReference type="Proteomes" id="UP000748308"/>
    </source>
</evidence>
<dbReference type="InterPro" id="IPR001962">
    <property type="entry name" value="Asn_synthase"/>
</dbReference>
<comment type="similarity">
    <text evidence="2">Belongs to the asparagine synthetase family.</text>
</comment>
<comment type="caution">
    <text evidence="7">The sequence shown here is derived from an EMBL/GenBank/DDBJ whole genome shotgun (WGS) entry which is preliminary data.</text>
</comment>
<dbReference type="SUPFAM" id="SSF52402">
    <property type="entry name" value="Adenine nucleotide alpha hydrolases-like"/>
    <property type="match status" value="1"/>
</dbReference>
<dbReference type="InterPro" id="IPR006426">
    <property type="entry name" value="Asn_synth_AEB"/>
</dbReference>
<evidence type="ECO:0000256" key="1">
    <source>
        <dbReference type="ARBA" id="ARBA00005187"/>
    </source>
</evidence>